<dbReference type="PANTHER" id="PTHR31707">
    <property type="entry name" value="PECTINESTERASE"/>
    <property type="match status" value="1"/>
</dbReference>
<evidence type="ECO:0000256" key="11">
    <source>
        <dbReference type="ARBA" id="ARBA00023180"/>
    </source>
</evidence>
<dbReference type="PROSITE" id="PS00503">
    <property type="entry name" value="PECTINESTERASE_2"/>
    <property type="match status" value="1"/>
</dbReference>
<keyword evidence="9 16" id="KW-0063">Aspartyl esterase</keyword>
<evidence type="ECO:0000256" key="10">
    <source>
        <dbReference type="ARBA" id="ARBA00023157"/>
    </source>
</evidence>
<evidence type="ECO:0000256" key="14">
    <source>
        <dbReference type="ARBA" id="ARBA00057335"/>
    </source>
</evidence>
<keyword evidence="7" id="KW-0964">Secreted</keyword>
<evidence type="ECO:0000256" key="5">
    <source>
        <dbReference type="ARBA" id="ARBA00013229"/>
    </source>
</evidence>
<dbReference type="Pfam" id="PF04043">
    <property type="entry name" value="PMEI"/>
    <property type="match status" value="1"/>
</dbReference>
<evidence type="ECO:0000256" key="7">
    <source>
        <dbReference type="ARBA" id="ARBA00022525"/>
    </source>
</evidence>
<dbReference type="GO" id="GO:0030599">
    <property type="term" value="F:pectinesterase activity"/>
    <property type="evidence" value="ECO:0007669"/>
    <property type="project" value="UniProtKB-UniRule"/>
</dbReference>
<keyword evidence="10" id="KW-1015">Disulfide bond</keyword>
<evidence type="ECO:0000256" key="3">
    <source>
        <dbReference type="ARBA" id="ARBA00006027"/>
    </source>
</evidence>
<dbReference type="SUPFAM" id="SSF101148">
    <property type="entry name" value="Plant invertase/pectin methylesterase inhibitor"/>
    <property type="match status" value="1"/>
</dbReference>
<dbReference type="GO" id="GO:0042545">
    <property type="term" value="P:cell wall modification"/>
    <property type="evidence" value="ECO:0007669"/>
    <property type="project" value="UniProtKB-UniRule"/>
</dbReference>
<evidence type="ECO:0000256" key="16">
    <source>
        <dbReference type="RuleBase" id="RU000589"/>
    </source>
</evidence>
<comment type="subcellular location">
    <subcellularLocation>
        <location evidence="1">Secreted</location>
        <location evidence="1">Cell wall</location>
    </subcellularLocation>
</comment>
<dbReference type="FunFam" id="2.160.20.10:FF:000001">
    <property type="entry name" value="Pectinesterase"/>
    <property type="match status" value="1"/>
</dbReference>
<dbReference type="GO" id="GO:0004857">
    <property type="term" value="F:enzyme inhibitor activity"/>
    <property type="evidence" value="ECO:0007669"/>
    <property type="project" value="InterPro"/>
</dbReference>
<dbReference type="GO" id="GO:0045490">
    <property type="term" value="P:pectin catabolic process"/>
    <property type="evidence" value="ECO:0007669"/>
    <property type="project" value="UniProtKB-UniRule"/>
</dbReference>
<keyword evidence="6" id="KW-0134">Cell wall</keyword>
<feature type="compositionally biased region" description="Low complexity" evidence="17">
    <location>
        <begin position="687"/>
        <end position="703"/>
    </location>
</feature>
<dbReference type="AlphaFoldDB" id="A0AAV1D8Y2"/>
<keyword evidence="12" id="KW-0961">Cell wall biogenesis/degradation</keyword>
<keyword evidence="11" id="KW-0325">Glycoprotein</keyword>
<evidence type="ECO:0000313" key="19">
    <source>
        <dbReference type="EMBL" id="CAI9103449.1"/>
    </source>
</evidence>
<evidence type="ECO:0000256" key="8">
    <source>
        <dbReference type="ARBA" id="ARBA00022801"/>
    </source>
</evidence>
<evidence type="ECO:0000313" key="20">
    <source>
        <dbReference type="Proteomes" id="UP001161247"/>
    </source>
</evidence>
<dbReference type="InterPro" id="IPR006501">
    <property type="entry name" value="Pectinesterase_inhib_dom"/>
</dbReference>
<name>A0AAV1D8Y2_OLDCO</name>
<gene>
    <name evidence="19" type="ORF">OLC1_LOCUS12613</name>
</gene>
<feature type="compositionally biased region" description="Polar residues" evidence="17">
    <location>
        <begin position="639"/>
        <end position="658"/>
    </location>
</feature>
<dbReference type="InterPro" id="IPR000070">
    <property type="entry name" value="Pectinesterase_cat"/>
</dbReference>
<feature type="compositionally biased region" description="Polar residues" evidence="17">
    <location>
        <begin position="601"/>
        <end position="630"/>
    </location>
</feature>
<dbReference type="Gene3D" id="2.160.20.10">
    <property type="entry name" value="Single-stranded right-handed beta-helix, Pectin lyase-like"/>
    <property type="match status" value="1"/>
</dbReference>
<feature type="region of interest" description="Disordered" evidence="17">
    <location>
        <begin position="600"/>
        <end position="703"/>
    </location>
</feature>
<evidence type="ECO:0000256" key="15">
    <source>
        <dbReference type="PROSITE-ProRule" id="PRU10040"/>
    </source>
</evidence>
<protein>
    <recommendedName>
        <fullName evidence="5 16">Pectinesterase</fullName>
        <ecNumber evidence="5 16">3.1.1.11</ecNumber>
    </recommendedName>
</protein>
<dbReference type="Proteomes" id="UP001161247">
    <property type="component" value="Chromosome 4"/>
</dbReference>
<evidence type="ECO:0000256" key="17">
    <source>
        <dbReference type="SAM" id="MobiDB-lite"/>
    </source>
</evidence>
<keyword evidence="8 16" id="KW-0378">Hydrolase</keyword>
<evidence type="ECO:0000256" key="9">
    <source>
        <dbReference type="ARBA" id="ARBA00023085"/>
    </source>
</evidence>
<comment type="similarity">
    <text evidence="4">In the C-terminal section; belongs to the pectinesterase family.</text>
</comment>
<evidence type="ECO:0000256" key="4">
    <source>
        <dbReference type="ARBA" id="ARBA00007786"/>
    </source>
</evidence>
<evidence type="ECO:0000256" key="6">
    <source>
        <dbReference type="ARBA" id="ARBA00022512"/>
    </source>
</evidence>
<dbReference type="SUPFAM" id="SSF51126">
    <property type="entry name" value="Pectin lyase-like"/>
    <property type="match status" value="1"/>
</dbReference>
<dbReference type="NCBIfam" id="TIGR01614">
    <property type="entry name" value="PME_inhib"/>
    <property type="match status" value="1"/>
</dbReference>
<evidence type="ECO:0000256" key="12">
    <source>
        <dbReference type="ARBA" id="ARBA00023316"/>
    </source>
</evidence>
<feature type="active site" evidence="15">
    <location>
        <position position="401"/>
    </location>
</feature>
<dbReference type="EC" id="3.1.1.11" evidence="5 16"/>
<evidence type="ECO:0000256" key="1">
    <source>
        <dbReference type="ARBA" id="ARBA00004191"/>
    </source>
</evidence>
<dbReference type="InterPro" id="IPR033131">
    <property type="entry name" value="Pectinesterase_Asp_AS"/>
</dbReference>
<keyword evidence="20" id="KW-1185">Reference proteome</keyword>
<dbReference type="InterPro" id="IPR011050">
    <property type="entry name" value="Pectin_lyase_fold/virulence"/>
</dbReference>
<feature type="domain" description="Pectinesterase inhibitor" evidence="18">
    <location>
        <begin position="47"/>
        <end position="197"/>
    </location>
</feature>
<dbReference type="CDD" id="cd15798">
    <property type="entry name" value="PMEI-like_3"/>
    <property type="match status" value="1"/>
</dbReference>
<dbReference type="SMART" id="SM00856">
    <property type="entry name" value="PMEI"/>
    <property type="match status" value="1"/>
</dbReference>
<dbReference type="InterPro" id="IPR035513">
    <property type="entry name" value="Invertase/methylesterase_inhib"/>
</dbReference>
<dbReference type="Gene3D" id="1.20.140.40">
    <property type="entry name" value="Invertase/pectin methylesterase inhibitor family protein"/>
    <property type="match status" value="1"/>
</dbReference>
<evidence type="ECO:0000259" key="18">
    <source>
        <dbReference type="SMART" id="SM00856"/>
    </source>
</evidence>
<dbReference type="EMBL" id="OX459121">
    <property type="protein sequence ID" value="CAI9103449.1"/>
    <property type="molecule type" value="Genomic_DNA"/>
</dbReference>
<proteinExistence type="inferred from homology"/>
<dbReference type="FunFam" id="1.20.140.40:FF:000001">
    <property type="entry name" value="Pectinesterase"/>
    <property type="match status" value="1"/>
</dbReference>
<sequence length="703" mass="77244">MAGGETRKKYAILGVSTLILVAMVVAITVGTRNASTDNYNRQQELTESQKAVQAICSPTDYKDTCINSLKSVDSADPKELMIAAFKATANHLKQAAANSTLLQALEKDPRTKIALDNCRELAEHAVEDLEKSFNRFDSFDINNLDDMLDDIQTWLSGAITYQETCLDGFEDVPGEAGEKMRKALNTSMELSSNGLAMINDISSIVSTLDLPSITSRRLLSDEFLGLGAEFPSWFDWQRRKLIQGSASTIKPDLVVAKDGSGKYRTINEALKDIPKKSNKTFVLYIKEGIYEEKVTFEKSHMHLMVIGDGPTKTRITGKLNFVDGTPTYHSATVAVLGDFFIAKDIGFENSAGANKHQAVALRVGADKVIFHNCHMDGYQDTLYAHTYRQFYRDCQISGTIDFIFGDSAAVFQNCTMVVRKPLDNQQCIVTAQGRKDVHQPTGFTLQNCTVVADPEYFPYRFQLKSYLGRPWKEFSRTIIVESYIDDLIHPDGWLPWSGTFALDTLFYAEFNNRGPASNKNLRVQWQGVKELPVTRVERFLAAKFIEGDSWIPATGVPYSPGFIFPPPKEDPKIKYSVVAPEEIKDLGSPKEKASYKLTPIADSTNGTKSNSTNIAGPESPDTNSTVSLLTPPTGATLDPVSNSGSMSIAGNISGNESPDSVPVITPPAGAQSPRTSLGLGPTPNTPPKSTSSSMFSWFSGKLW</sequence>
<dbReference type="Pfam" id="PF01095">
    <property type="entry name" value="Pectinesterase"/>
    <property type="match status" value="1"/>
</dbReference>
<comment type="catalytic activity">
    <reaction evidence="13 16">
        <text>[(1-&gt;4)-alpha-D-galacturonosyl methyl ester](n) + n H2O = [(1-&gt;4)-alpha-D-galacturonosyl](n) + n methanol + n H(+)</text>
        <dbReference type="Rhea" id="RHEA:22380"/>
        <dbReference type="Rhea" id="RHEA-COMP:14570"/>
        <dbReference type="Rhea" id="RHEA-COMP:14573"/>
        <dbReference type="ChEBI" id="CHEBI:15377"/>
        <dbReference type="ChEBI" id="CHEBI:15378"/>
        <dbReference type="ChEBI" id="CHEBI:17790"/>
        <dbReference type="ChEBI" id="CHEBI:140522"/>
        <dbReference type="ChEBI" id="CHEBI:140523"/>
        <dbReference type="EC" id="3.1.1.11"/>
    </reaction>
</comment>
<evidence type="ECO:0000256" key="2">
    <source>
        <dbReference type="ARBA" id="ARBA00005184"/>
    </source>
</evidence>
<dbReference type="InterPro" id="IPR012334">
    <property type="entry name" value="Pectin_lyas_fold"/>
</dbReference>
<accession>A0AAV1D8Y2</accession>
<organism evidence="19 20">
    <name type="scientific">Oldenlandia corymbosa var. corymbosa</name>
    <dbReference type="NCBI Taxonomy" id="529605"/>
    <lineage>
        <taxon>Eukaryota</taxon>
        <taxon>Viridiplantae</taxon>
        <taxon>Streptophyta</taxon>
        <taxon>Embryophyta</taxon>
        <taxon>Tracheophyta</taxon>
        <taxon>Spermatophyta</taxon>
        <taxon>Magnoliopsida</taxon>
        <taxon>eudicotyledons</taxon>
        <taxon>Gunneridae</taxon>
        <taxon>Pentapetalae</taxon>
        <taxon>asterids</taxon>
        <taxon>lamiids</taxon>
        <taxon>Gentianales</taxon>
        <taxon>Rubiaceae</taxon>
        <taxon>Rubioideae</taxon>
        <taxon>Spermacoceae</taxon>
        <taxon>Hedyotis-Oldenlandia complex</taxon>
        <taxon>Oldenlandia</taxon>
    </lineage>
</organism>
<reference evidence="19" key="1">
    <citation type="submission" date="2023-03" db="EMBL/GenBank/DDBJ databases">
        <authorList>
            <person name="Julca I."/>
        </authorList>
    </citation>
    <scope>NUCLEOTIDE SEQUENCE</scope>
</reference>
<comment type="similarity">
    <text evidence="3">In the N-terminal section; belongs to the PMEI family.</text>
</comment>
<comment type="function">
    <text evidence="14">Acts in the modification of cell walls via demethylesterification of cell wall pectin.</text>
</comment>
<comment type="pathway">
    <text evidence="2 16">Glycan metabolism; pectin degradation; 2-dehydro-3-deoxy-D-gluconate from pectin: step 1/5.</text>
</comment>
<evidence type="ECO:0000256" key="13">
    <source>
        <dbReference type="ARBA" id="ARBA00047928"/>
    </source>
</evidence>